<accession>A0A0E0DQ75</accession>
<dbReference type="STRING" id="40149.A0A0E0DQ75"/>
<dbReference type="eggNOG" id="KOG4276">
    <property type="taxonomic scope" value="Eukaryota"/>
</dbReference>
<comment type="pathway">
    <text evidence="1">Protein modification; protein ubiquitination.</text>
</comment>
<sequence length="1491" mass="168525">MLLPPHPVEEKKRSITVAPFECAWDEEFQFREAGRGCIAFEASAHNDVTLVFREQPGSQHYHYKMDNSRHYIVILGSHRNKRLKIEVDGKTVVDVAGIGLCCSSSFQSYWISIYDGLISIGQGRHPNNNILFQWLDPDPNQNVQYVGLSSWDKHVGYRNISLMPSAPQNSILWSQIECAYVEQDGAGGHTRKQESKDGLDQRALANFLENWDFSDSIFVVGSERKVVPVHKVVLGSCGDFPFNLMMSRPAIELPSVSYPVLHSLLEYIYTGSTQISEWQLVSLLELSSQFKVKPLVMYCEEIIGCLKMSDAVSESSKKIQLSSGGSQAHQFYYFPFKAPLNTQKIEQFLVNGEHSDVNIYVNGHGLVTHAHKLILSLWSMTFDKMFTNGMKESSASNVFFEDVPVEAFFLLIQFMYSGELKVDIEEITPVLVELLLLSDQFGITALQFECCKRIMEFLSKIMILPTLVILLLILQHGHMTVTSEERVLDAILTWCMEACDCFNWTSVHELLSTSRPQKLFGGRLTAINTLLPFVRFPLVQPSVLHLMEKSNLAKNIEAFRQLYISDGDNNGVIYYAGTSFGKHQWINPVLAKNITVTASSPNSRYTDPKALVSKNYQATCFAGPRLEDGKMCSWWMVDIGPDHQLMCNYYTVRQDGSTTFMRSWVLQGSMDGRSWTNLHVHEDDQTICQPGQFASWPITGPTALLPFRFFRIMLTAPGTGVSNTWNLCICFLELYGYFRPPAAAAATPAADPHPSRKARASRAPSFVMLLPPHPVEEKKRSITVAPFECAWDEEFQFREAGRGCIAFEASAHNDVTLVFREQPGSQHYHYKMDNSRHYIVILGSHRNKRLKIEVDGKTVVDVAGIGLCCSSSFQSYWISIYDGLISIGQGRHPNNNILFQWLDPDPNQNVQYVGLSSWDKHVGYRNISLMPSAPQNSILWSQIECAYVEQDGAGGHTRKQESKDGLDQRALANFLENWDFSDSIFVVGSERKVVPVHKVVLGSCGDFPFNLMMSRPAIELPSVSYPVLHSLLEYIYTGSTQISEWQLVSLLELSSQFKVKPLVMYCEEIIGCLKMSDAVSESSKKIQLSSGGSQAHQFYYFPFKAPLNTQKIEQFLVNGEHSDVNIYVNGHGLVTHAHKLILSLWSMTFDKMFTNGMKESSASNVFFEDVPVEAFFLLIQFMYSGELKVDIEEITPVLVELLLLSDQFGITALQFECCKRIMEFLSKHGHMTVTSEERVLDAILTWCMEACDCFNWTSVHELLSTSRPQKLFGGRLTAINTLLPFVRFPLVQPSVLHLMEKSNLAKNIEAFRQLYISDGDNNGVIYYAGTSFGKHQWINPVLAKNITVTASSPNSRYTDPKALVSKNYQATCFAGPRLEDGKMCSWWMVDIGPDHQLMCNYYTVRQDGSTTFMRSWVLQGSMDGRSWTNLHVHEDDQTICQPGQFASWPITGPTALLPFRFFRIMLTAPGTGVSNTWNLCICFLELYGYFR</sequence>
<reference evidence="3" key="1">
    <citation type="submission" date="2015-04" db="UniProtKB">
        <authorList>
            <consortium name="EnsemblPlants"/>
        </authorList>
    </citation>
    <scope>IDENTIFICATION</scope>
</reference>
<dbReference type="HOGENOM" id="CLU_249931_0_0_1"/>
<feature type="domain" description="BTB" evidence="2">
    <location>
        <begin position="214"/>
        <end position="277"/>
    </location>
</feature>
<proteinExistence type="predicted"/>
<dbReference type="SUPFAM" id="SSF54695">
    <property type="entry name" value="POZ domain"/>
    <property type="match status" value="4"/>
</dbReference>
<dbReference type="Gene3D" id="2.60.120.260">
    <property type="entry name" value="Galactose-binding domain-like"/>
    <property type="match status" value="2"/>
</dbReference>
<dbReference type="Gene3D" id="3.30.710.10">
    <property type="entry name" value="Potassium Channel Kv1.1, Chain A"/>
    <property type="match status" value="4"/>
</dbReference>
<dbReference type="PANTHER" id="PTHR47457:SF1">
    <property type="entry name" value="BTB DOMAIN-CONTAINING PROTEIN-RELATED"/>
    <property type="match status" value="1"/>
</dbReference>
<feature type="domain" description="BTB" evidence="2">
    <location>
        <begin position="981"/>
        <end position="1044"/>
    </location>
</feature>
<dbReference type="InterPro" id="IPR008979">
    <property type="entry name" value="Galactose-bd-like_sf"/>
</dbReference>
<dbReference type="InterPro" id="IPR000421">
    <property type="entry name" value="FA58C"/>
</dbReference>
<dbReference type="EnsemblPlants" id="OMERI05G11220.1">
    <property type="protein sequence ID" value="OMERI05G11220.1"/>
    <property type="gene ID" value="OMERI05G11220"/>
</dbReference>
<dbReference type="CDD" id="cd18186">
    <property type="entry name" value="BTB_POZ_ZBTB_KLHL-like"/>
    <property type="match status" value="4"/>
</dbReference>
<evidence type="ECO:0000256" key="1">
    <source>
        <dbReference type="ARBA" id="ARBA00004906"/>
    </source>
</evidence>
<dbReference type="PANTHER" id="PTHR47457">
    <property type="entry name" value="OS05G0345500 PROTEIN"/>
    <property type="match status" value="1"/>
</dbReference>
<dbReference type="SMART" id="SM00225">
    <property type="entry name" value="BTB"/>
    <property type="match status" value="4"/>
</dbReference>
<organism evidence="3">
    <name type="scientific">Oryza meridionalis</name>
    <dbReference type="NCBI Taxonomy" id="40149"/>
    <lineage>
        <taxon>Eukaryota</taxon>
        <taxon>Viridiplantae</taxon>
        <taxon>Streptophyta</taxon>
        <taxon>Embryophyta</taxon>
        <taxon>Tracheophyta</taxon>
        <taxon>Spermatophyta</taxon>
        <taxon>Magnoliopsida</taxon>
        <taxon>Liliopsida</taxon>
        <taxon>Poales</taxon>
        <taxon>Poaceae</taxon>
        <taxon>BOP clade</taxon>
        <taxon>Oryzoideae</taxon>
        <taxon>Oryzeae</taxon>
        <taxon>Oryzinae</taxon>
        <taxon>Oryza</taxon>
    </lineage>
</organism>
<evidence type="ECO:0000313" key="4">
    <source>
        <dbReference type="Proteomes" id="UP000008021"/>
    </source>
</evidence>
<dbReference type="Gene3D" id="1.25.40.420">
    <property type="match status" value="2"/>
</dbReference>
<keyword evidence="4" id="KW-1185">Reference proteome</keyword>
<name>A0A0E0DQ75_9ORYZ</name>
<protein>
    <recommendedName>
        <fullName evidence="2">BTB domain-containing protein</fullName>
    </recommendedName>
</protein>
<dbReference type="Gramene" id="OMERI05G11220.1">
    <property type="protein sequence ID" value="OMERI05G11220.1"/>
    <property type="gene ID" value="OMERI05G11220"/>
</dbReference>
<dbReference type="PROSITE" id="PS50097">
    <property type="entry name" value="BTB"/>
    <property type="match status" value="4"/>
</dbReference>
<dbReference type="InterPro" id="IPR011333">
    <property type="entry name" value="SKP1/BTB/POZ_sf"/>
</dbReference>
<feature type="domain" description="BTB" evidence="2">
    <location>
        <begin position="355"/>
        <end position="424"/>
    </location>
</feature>
<dbReference type="Pfam" id="PF00651">
    <property type="entry name" value="BTB"/>
    <property type="match status" value="4"/>
</dbReference>
<evidence type="ECO:0000313" key="3">
    <source>
        <dbReference type="EnsemblPlants" id="OMERI05G11220.1"/>
    </source>
</evidence>
<dbReference type="InterPro" id="IPR000210">
    <property type="entry name" value="BTB/POZ_dom"/>
</dbReference>
<dbReference type="eggNOG" id="KOG4441">
    <property type="taxonomic scope" value="Eukaryota"/>
</dbReference>
<dbReference type="Proteomes" id="UP000008021">
    <property type="component" value="Chromosome 5"/>
</dbReference>
<reference evidence="3" key="2">
    <citation type="submission" date="2018-05" db="EMBL/GenBank/DDBJ databases">
        <title>OmerRS3 (Oryza meridionalis Reference Sequence Version 3).</title>
        <authorList>
            <person name="Zhang J."/>
            <person name="Kudrna D."/>
            <person name="Lee S."/>
            <person name="Talag J."/>
            <person name="Welchert J."/>
            <person name="Wing R.A."/>
        </authorList>
    </citation>
    <scope>NUCLEOTIDE SEQUENCE [LARGE SCALE GENOMIC DNA]</scope>
    <source>
        <strain evidence="3">cv. OR44</strain>
    </source>
</reference>
<dbReference type="Pfam" id="PF00754">
    <property type="entry name" value="F5_F8_type_C"/>
    <property type="match status" value="2"/>
</dbReference>
<dbReference type="InterPro" id="IPR022041">
    <property type="entry name" value="Methyltransf_FA"/>
</dbReference>
<feature type="domain" description="BTB" evidence="2">
    <location>
        <begin position="1122"/>
        <end position="1191"/>
    </location>
</feature>
<dbReference type="SUPFAM" id="SSF49785">
    <property type="entry name" value="Galactose-binding domain-like"/>
    <property type="match status" value="2"/>
</dbReference>
<dbReference type="Pfam" id="PF12248">
    <property type="entry name" value="Methyltransf_FA"/>
    <property type="match status" value="2"/>
</dbReference>
<evidence type="ECO:0000259" key="2">
    <source>
        <dbReference type="PROSITE" id="PS50097"/>
    </source>
</evidence>